<protein>
    <recommendedName>
        <fullName evidence="4">Transmembrane protein</fullName>
    </recommendedName>
</protein>
<reference evidence="2 3" key="1">
    <citation type="submission" date="2024-11" db="EMBL/GenBank/DDBJ databases">
        <title>A near-complete genome assembly of Cinchona calisaya.</title>
        <authorList>
            <person name="Lian D.C."/>
            <person name="Zhao X.W."/>
            <person name="Wei L."/>
        </authorList>
    </citation>
    <scope>NUCLEOTIDE SEQUENCE [LARGE SCALE GENOMIC DNA]</scope>
    <source>
        <tissue evidence="2">Nenye</tissue>
    </source>
</reference>
<dbReference type="Proteomes" id="UP001630127">
    <property type="component" value="Unassembled WGS sequence"/>
</dbReference>
<name>A0ABD2YXQ6_9GENT</name>
<proteinExistence type="predicted"/>
<organism evidence="2 3">
    <name type="scientific">Cinchona calisaya</name>
    <dbReference type="NCBI Taxonomy" id="153742"/>
    <lineage>
        <taxon>Eukaryota</taxon>
        <taxon>Viridiplantae</taxon>
        <taxon>Streptophyta</taxon>
        <taxon>Embryophyta</taxon>
        <taxon>Tracheophyta</taxon>
        <taxon>Spermatophyta</taxon>
        <taxon>Magnoliopsida</taxon>
        <taxon>eudicotyledons</taxon>
        <taxon>Gunneridae</taxon>
        <taxon>Pentapetalae</taxon>
        <taxon>asterids</taxon>
        <taxon>lamiids</taxon>
        <taxon>Gentianales</taxon>
        <taxon>Rubiaceae</taxon>
        <taxon>Cinchonoideae</taxon>
        <taxon>Cinchoneae</taxon>
        <taxon>Cinchona</taxon>
    </lineage>
</organism>
<evidence type="ECO:0000313" key="2">
    <source>
        <dbReference type="EMBL" id="KAL3511089.1"/>
    </source>
</evidence>
<accession>A0ABD2YXQ6</accession>
<keyword evidence="1" id="KW-0472">Membrane</keyword>
<dbReference type="AlphaFoldDB" id="A0ABD2YXQ6"/>
<dbReference type="EMBL" id="JBJUIK010000012">
    <property type="protein sequence ID" value="KAL3511089.1"/>
    <property type="molecule type" value="Genomic_DNA"/>
</dbReference>
<evidence type="ECO:0000313" key="3">
    <source>
        <dbReference type="Proteomes" id="UP001630127"/>
    </source>
</evidence>
<evidence type="ECO:0000256" key="1">
    <source>
        <dbReference type="SAM" id="Phobius"/>
    </source>
</evidence>
<feature type="transmembrane region" description="Helical" evidence="1">
    <location>
        <begin position="120"/>
        <end position="145"/>
    </location>
</feature>
<keyword evidence="1" id="KW-0812">Transmembrane</keyword>
<keyword evidence="1" id="KW-1133">Transmembrane helix</keyword>
<keyword evidence="3" id="KW-1185">Reference proteome</keyword>
<dbReference type="PANTHER" id="PTHR37206">
    <property type="entry name" value="TRANSMEMBRANE PROTEIN"/>
    <property type="match status" value="1"/>
</dbReference>
<sequence>MENEDISAEQSDWVIIQSLSTTNNENTVAVIKDSSSIFNSTDCAIFPPSNHQDLPVVSPNKDPLIEGQEQLFHPSSSSDGEVEKKAAGSWIRSRLGFLSSWIDKIVSRRRSNRAVFRTSIIWLFASAATGVGAMVLVVVLCKIIIRRAKRWQRLVQPENKQHLILLIKDKDQKINQLVLQLAQLNGLLSARRRVPVLQVA</sequence>
<dbReference type="PANTHER" id="PTHR37206:SF4">
    <property type="entry name" value="TRANSMEMBRANE PROTEIN"/>
    <property type="match status" value="1"/>
</dbReference>
<comment type="caution">
    <text evidence="2">The sequence shown here is derived from an EMBL/GenBank/DDBJ whole genome shotgun (WGS) entry which is preliminary data.</text>
</comment>
<gene>
    <name evidence="2" type="ORF">ACH5RR_030490</name>
</gene>
<evidence type="ECO:0008006" key="4">
    <source>
        <dbReference type="Google" id="ProtNLM"/>
    </source>
</evidence>